<dbReference type="RefSeq" id="WP_242479123.1">
    <property type="nucleotide sequence ID" value="NZ_NRRY01000004.1"/>
</dbReference>
<evidence type="ECO:0000256" key="7">
    <source>
        <dbReference type="ARBA" id="ARBA00022903"/>
    </source>
</evidence>
<comment type="subcellular location">
    <subcellularLocation>
        <location evidence="11">Cell inner membrane</location>
        <topology evidence="11">Multi-pass membrane protein</topology>
    </subcellularLocation>
    <subcellularLocation>
        <location evidence="1">Cell membrane</location>
        <topology evidence="1">Multi-pass membrane protein</topology>
    </subcellularLocation>
</comment>
<evidence type="ECO:0000256" key="6">
    <source>
        <dbReference type="ARBA" id="ARBA00022692"/>
    </source>
</evidence>
<comment type="similarity">
    <text evidence="2 11">Belongs to the ABC-2 integral membrane protein family.</text>
</comment>
<proteinExistence type="inferred from homology"/>
<dbReference type="PANTHER" id="PTHR30413">
    <property type="entry name" value="INNER MEMBRANE TRANSPORT PERMEASE"/>
    <property type="match status" value="1"/>
</dbReference>
<dbReference type="GO" id="GO:0015920">
    <property type="term" value="P:lipopolysaccharide transport"/>
    <property type="evidence" value="ECO:0007669"/>
    <property type="project" value="TreeGrafter"/>
</dbReference>
<feature type="transmembrane region" description="Helical" evidence="11">
    <location>
        <begin position="38"/>
        <end position="65"/>
    </location>
</feature>
<evidence type="ECO:0000256" key="3">
    <source>
        <dbReference type="ARBA" id="ARBA00022448"/>
    </source>
</evidence>
<dbReference type="PANTHER" id="PTHR30413:SF10">
    <property type="entry name" value="CAPSULE POLYSACCHARIDE EXPORT INNER-MEMBRANE PROTEIN CTRC"/>
    <property type="match status" value="1"/>
</dbReference>
<comment type="caution">
    <text evidence="13">The sequence shown here is derived from an EMBL/GenBank/DDBJ whole genome shotgun (WGS) entry which is preliminary data.</text>
</comment>
<dbReference type="GO" id="GO:0140359">
    <property type="term" value="F:ABC-type transporter activity"/>
    <property type="evidence" value="ECO:0007669"/>
    <property type="project" value="InterPro"/>
</dbReference>
<keyword evidence="9" id="KW-0625">Polysaccharide transport</keyword>
<keyword evidence="3 11" id="KW-0813">Transport</keyword>
<evidence type="ECO:0000259" key="12">
    <source>
        <dbReference type="PROSITE" id="PS51012"/>
    </source>
</evidence>
<feature type="transmembrane region" description="Helical" evidence="11">
    <location>
        <begin position="243"/>
        <end position="261"/>
    </location>
</feature>
<gene>
    <name evidence="13" type="ORF">CKO42_04635</name>
</gene>
<evidence type="ECO:0000256" key="9">
    <source>
        <dbReference type="ARBA" id="ARBA00023047"/>
    </source>
</evidence>
<evidence type="ECO:0000256" key="5">
    <source>
        <dbReference type="ARBA" id="ARBA00022597"/>
    </source>
</evidence>
<evidence type="ECO:0000256" key="8">
    <source>
        <dbReference type="ARBA" id="ARBA00022989"/>
    </source>
</evidence>
<name>A0A9X0W6G7_9GAMM</name>
<evidence type="ECO:0000256" key="4">
    <source>
        <dbReference type="ARBA" id="ARBA00022475"/>
    </source>
</evidence>
<keyword evidence="4 11" id="KW-1003">Cell membrane</keyword>
<dbReference type="Proteomes" id="UP001138768">
    <property type="component" value="Unassembled WGS sequence"/>
</dbReference>
<dbReference type="InterPro" id="IPR013525">
    <property type="entry name" value="ABC2_TM"/>
</dbReference>
<dbReference type="PRINTS" id="PR00164">
    <property type="entry name" value="ABC2TRNSPORT"/>
</dbReference>
<keyword evidence="8 11" id="KW-1133">Transmembrane helix</keyword>
<dbReference type="PROSITE" id="PS51012">
    <property type="entry name" value="ABC_TM2"/>
    <property type="match status" value="1"/>
</dbReference>
<keyword evidence="5" id="KW-0762">Sugar transport</keyword>
<feature type="transmembrane region" description="Helical" evidence="11">
    <location>
        <begin position="116"/>
        <end position="141"/>
    </location>
</feature>
<dbReference type="InterPro" id="IPR047817">
    <property type="entry name" value="ABC2_TM_bact-type"/>
</dbReference>
<sequence length="272" mass="30495">MQAFSPSPQEMILSPWRHRALIALLIQRDISERYRGSILGLLWSFFLPLMMLGIYTFVFSVVFQARWSTGSESKTEFALVLFTGLLVFSFFAECFNRAPKLILSNVNYVKKVVFPLEVLPITTLGSALFHLGVGLIVWLLFHLFLFGLPPLTALLFPMILVPLIALTLGVCWFLAGLGVYLRDISQVVSVLTTALLFLSPIFFPIESLPAAYQPIMQLNPLTPAVEMSRDVLIWGQVPSWRALGLYTMVSAIIAALGFAWFQKTRKGFADVL</sequence>
<keyword evidence="7" id="KW-0972">Capsule biogenesis/degradation</keyword>
<keyword evidence="6 11" id="KW-0812">Transmembrane</keyword>
<feature type="transmembrane region" description="Helical" evidence="11">
    <location>
        <begin position="77"/>
        <end position="95"/>
    </location>
</feature>
<organism evidence="13 14">
    <name type="scientific">Lamprobacter modestohalophilus</name>
    <dbReference type="NCBI Taxonomy" id="1064514"/>
    <lineage>
        <taxon>Bacteria</taxon>
        <taxon>Pseudomonadati</taxon>
        <taxon>Pseudomonadota</taxon>
        <taxon>Gammaproteobacteria</taxon>
        <taxon>Chromatiales</taxon>
        <taxon>Chromatiaceae</taxon>
        <taxon>Lamprobacter</taxon>
    </lineage>
</organism>
<dbReference type="GO" id="GO:0015774">
    <property type="term" value="P:polysaccharide transport"/>
    <property type="evidence" value="ECO:0007669"/>
    <property type="project" value="UniProtKB-KW"/>
</dbReference>
<feature type="domain" description="ABC transmembrane type-2" evidence="12">
    <location>
        <begin position="39"/>
        <end position="264"/>
    </location>
</feature>
<dbReference type="AlphaFoldDB" id="A0A9X0W6G7"/>
<evidence type="ECO:0000313" key="14">
    <source>
        <dbReference type="Proteomes" id="UP001138768"/>
    </source>
</evidence>
<evidence type="ECO:0000256" key="1">
    <source>
        <dbReference type="ARBA" id="ARBA00004651"/>
    </source>
</evidence>
<feature type="transmembrane region" description="Helical" evidence="11">
    <location>
        <begin position="187"/>
        <end position="205"/>
    </location>
</feature>
<dbReference type="Pfam" id="PF01061">
    <property type="entry name" value="ABC2_membrane"/>
    <property type="match status" value="1"/>
</dbReference>
<keyword evidence="14" id="KW-1185">Reference proteome</keyword>
<evidence type="ECO:0000256" key="10">
    <source>
        <dbReference type="ARBA" id="ARBA00023136"/>
    </source>
</evidence>
<reference evidence="13 14" key="1">
    <citation type="journal article" date="2020" name="Microorganisms">
        <title>Osmotic Adaptation and Compatible Solute Biosynthesis of Phototrophic Bacteria as Revealed from Genome Analyses.</title>
        <authorList>
            <person name="Imhoff J.F."/>
            <person name="Rahn T."/>
            <person name="Kunzel S."/>
            <person name="Keller A."/>
            <person name="Neulinger S.C."/>
        </authorList>
    </citation>
    <scope>NUCLEOTIDE SEQUENCE [LARGE SCALE GENOMIC DNA]</scope>
    <source>
        <strain evidence="13 14">DSM 25653</strain>
    </source>
</reference>
<evidence type="ECO:0000256" key="11">
    <source>
        <dbReference type="RuleBase" id="RU361157"/>
    </source>
</evidence>
<dbReference type="PIRSF" id="PIRSF006648">
    <property type="entry name" value="DrrB"/>
    <property type="match status" value="1"/>
</dbReference>
<protein>
    <recommendedName>
        <fullName evidence="11">Transport permease protein</fullName>
    </recommendedName>
</protein>
<dbReference type="InterPro" id="IPR000412">
    <property type="entry name" value="ABC_2_transport"/>
</dbReference>
<evidence type="ECO:0000256" key="2">
    <source>
        <dbReference type="ARBA" id="ARBA00007783"/>
    </source>
</evidence>
<feature type="transmembrane region" description="Helical" evidence="11">
    <location>
        <begin position="153"/>
        <end position="175"/>
    </location>
</feature>
<accession>A0A9X0W6G7</accession>
<dbReference type="GO" id="GO:0043190">
    <property type="term" value="C:ATP-binding cassette (ABC) transporter complex"/>
    <property type="evidence" value="ECO:0007669"/>
    <property type="project" value="InterPro"/>
</dbReference>
<evidence type="ECO:0000313" key="13">
    <source>
        <dbReference type="EMBL" id="MBK1617752.1"/>
    </source>
</evidence>
<dbReference type="EMBL" id="NRRY01000004">
    <property type="protein sequence ID" value="MBK1617752.1"/>
    <property type="molecule type" value="Genomic_DNA"/>
</dbReference>
<keyword evidence="10 11" id="KW-0472">Membrane</keyword>